<accession>A0A1H8HN34</accession>
<proteinExistence type="predicted"/>
<sequence>MNLDKESYKIDEKLKKAYINSFNKVSDEIYYLIIIATKILRYDFEKRTVEADIDRLYDEFVYFKYYSEMSKDYLLNFFMPLILASRNFEGYESTVKDLSEKLCKFYGFESKKYEYTIDVFCYDIIIRNLLIGNKDMLDILNKIKDEIIDFNPYKESKIDNVKFQMAKIKYIELVHKCIDSYEIEENYGVYESSIEIIDILQYVFNEDSFATYSKKDDSGCKSVYNLLSAFVKDLEIIDNSKENLEEVYYINMKSNIYKDFIKAMANHLLRVRYGKVSIGKYNLKSSPKDFLKRELGEAFSDPILSMVKVQSREVVDENSERKIVLKLSTKTGEYKFEYKIIDNS</sequence>
<dbReference type="Proteomes" id="UP000199512">
    <property type="component" value="Unassembled WGS sequence"/>
</dbReference>
<dbReference type="STRING" id="215200.SAMN05216454_10625"/>
<evidence type="ECO:0000313" key="2">
    <source>
        <dbReference type="Proteomes" id="UP000199512"/>
    </source>
</evidence>
<dbReference type="RefSeq" id="WP_091975278.1">
    <property type="nucleotide sequence ID" value="NZ_FODF01000006.1"/>
</dbReference>
<dbReference type="OrthoDB" id="1749946at2"/>
<reference evidence="1 2" key="1">
    <citation type="submission" date="2016-10" db="EMBL/GenBank/DDBJ databases">
        <authorList>
            <person name="de Groot N.N."/>
        </authorList>
    </citation>
    <scope>NUCLEOTIDE SEQUENCE [LARGE SCALE GENOMIC DNA]</scope>
    <source>
        <strain evidence="1 2">Calf135</strain>
    </source>
</reference>
<name>A0A1H8HN34_9FIRM</name>
<evidence type="ECO:0000313" key="1">
    <source>
        <dbReference type="EMBL" id="SEN57621.1"/>
    </source>
</evidence>
<dbReference type="AlphaFoldDB" id="A0A1H8HN34"/>
<keyword evidence="2" id="KW-1185">Reference proteome</keyword>
<protein>
    <submittedName>
        <fullName evidence="1">Uncharacterized protein</fullName>
    </submittedName>
</protein>
<organism evidence="1 2">
    <name type="scientific">Peptostreptococcus russellii</name>
    <dbReference type="NCBI Taxonomy" id="215200"/>
    <lineage>
        <taxon>Bacteria</taxon>
        <taxon>Bacillati</taxon>
        <taxon>Bacillota</taxon>
        <taxon>Clostridia</taxon>
        <taxon>Peptostreptococcales</taxon>
        <taxon>Peptostreptococcaceae</taxon>
        <taxon>Peptostreptococcus</taxon>
    </lineage>
</organism>
<dbReference type="EMBL" id="FODF01000006">
    <property type="protein sequence ID" value="SEN57621.1"/>
    <property type="molecule type" value="Genomic_DNA"/>
</dbReference>
<gene>
    <name evidence="1" type="ORF">SAMN05216454_10625</name>
</gene>